<dbReference type="Pfam" id="PF00849">
    <property type="entry name" value="PseudoU_synth_2"/>
    <property type="match status" value="1"/>
</dbReference>
<evidence type="ECO:0000256" key="1">
    <source>
        <dbReference type="ARBA" id="ARBA00010876"/>
    </source>
</evidence>
<dbReference type="InterPro" id="IPR020103">
    <property type="entry name" value="PsdUridine_synth_cat_dom_sf"/>
</dbReference>
<dbReference type="InterPro" id="IPR006224">
    <property type="entry name" value="PsdUridine_synth_RluA-like_CS"/>
</dbReference>
<dbReference type="InterPro" id="IPR050188">
    <property type="entry name" value="RluA_PseudoU_synthase"/>
</dbReference>
<dbReference type="CDD" id="cd02869">
    <property type="entry name" value="PseudoU_synth_RluA_like"/>
    <property type="match status" value="1"/>
</dbReference>
<proteinExistence type="inferred from homology"/>
<reference evidence="4 5" key="1">
    <citation type="submission" date="2024-10" db="EMBL/GenBank/DDBJ databases">
        <title>Updated reference genomes for cyclostephanoid diatoms.</title>
        <authorList>
            <person name="Roberts W.R."/>
            <person name="Alverson A.J."/>
        </authorList>
    </citation>
    <scope>NUCLEOTIDE SEQUENCE [LARGE SCALE GENOMIC DNA]</scope>
    <source>
        <strain evidence="4 5">AJA228-03</strain>
    </source>
</reference>
<dbReference type="SUPFAM" id="SSF55120">
    <property type="entry name" value="Pseudouridine synthase"/>
    <property type="match status" value="1"/>
</dbReference>
<evidence type="ECO:0000256" key="2">
    <source>
        <dbReference type="SAM" id="MobiDB-lite"/>
    </source>
</evidence>
<dbReference type="GO" id="GO:0009982">
    <property type="term" value="F:pseudouridine synthase activity"/>
    <property type="evidence" value="ECO:0007669"/>
    <property type="project" value="UniProtKB-ARBA"/>
</dbReference>
<evidence type="ECO:0000259" key="3">
    <source>
        <dbReference type="Pfam" id="PF00849"/>
    </source>
</evidence>
<keyword evidence="5" id="KW-1185">Reference proteome</keyword>
<evidence type="ECO:0000313" key="4">
    <source>
        <dbReference type="EMBL" id="KAL3809243.1"/>
    </source>
</evidence>
<dbReference type="PANTHER" id="PTHR21600">
    <property type="entry name" value="MITOCHONDRIAL RNA PSEUDOURIDINE SYNTHASE"/>
    <property type="match status" value="1"/>
</dbReference>
<evidence type="ECO:0000313" key="5">
    <source>
        <dbReference type="Proteomes" id="UP001530377"/>
    </source>
</evidence>
<sequence>FAGVTTTTTNGSPISIDDLPRGIPGGSHRIIESRAVPTGGFSISSMHDAFGIDDIDRLGLRPDDLTVPAALLLLFPDQFVTLTRARKECRRRRILIVRGNRVDHDDAAIRDDGEGGGGGRRMRERTRMVHDNYSECRNHHDDAPFPLPVIYEDDHLAIVNKPEGIVVFSHKGGDFGRNSVKSCLPWVLTPPTSGVFSVMRRPCPVHRIDRGTSGLLVCAKTKPAMVELSRLFKERRVKKTYTAIVNGDIQEPAETSITSEQAKGLGVCTGIDAYDTNPRDAHWQIIDKDLDDQSAVTIWRVVRKMRLENARNDTVSMVELKPKTGRYHQLRRHMAWVSQCPLLGDKLYDGGGLAKTLRDKGFYLCSNRVTLEHPFYNTPQGRSEWATKRQALLGVKGECNRVSITEEDGVILIHCEIDLPSKFQDFLPRVEGEMQTITEGPS</sequence>
<accession>A0ABD3R8W9</accession>
<dbReference type="Gene3D" id="3.30.2350.10">
    <property type="entry name" value="Pseudouridine synthase"/>
    <property type="match status" value="1"/>
</dbReference>
<gene>
    <name evidence="4" type="ORF">ACHAXA_007067</name>
</gene>
<feature type="non-terminal residue" evidence="4">
    <location>
        <position position="1"/>
    </location>
</feature>
<comment type="similarity">
    <text evidence="1">Belongs to the pseudouridine synthase RluA family.</text>
</comment>
<feature type="domain" description="Pseudouridine synthase RsuA/RluA-like" evidence="3">
    <location>
        <begin position="155"/>
        <end position="335"/>
    </location>
</feature>
<organism evidence="4 5">
    <name type="scientific">Cyclostephanos tholiformis</name>
    <dbReference type="NCBI Taxonomy" id="382380"/>
    <lineage>
        <taxon>Eukaryota</taxon>
        <taxon>Sar</taxon>
        <taxon>Stramenopiles</taxon>
        <taxon>Ochrophyta</taxon>
        <taxon>Bacillariophyta</taxon>
        <taxon>Coscinodiscophyceae</taxon>
        <taxon>Thalassiosirophycidae</taxon>
        <taxon>Stephanodiscales</taxon>
        <taxon>Stephanodiscaceae</taxon>
        <taxon>Cyclostephanos</taxon>
    </lineage>
</organism>
<dbReference type="InterPro" id="IPR006145">
    <property type="entry name" value="PsdUridine_synth_RsuA/RluA"/>
</dbReference>
<name>A0ABD3R8W9_9STRA</name>
<protein>
    <recommendedName>
        <fullName evidence="3">Pseudouridine synthase RsuA/RluA-like domain-containing protein</fullName>
    </recommendedName>
</protein>
<dbReference type="EMBL" id="JALLPB020000426">
    <property type="protein sequence ID" value="KAL3809243.1"/>
    <property type="molecule type" value="Genomic_DNA"/>
</dbReference>
<feature type="region of interest" description="Disordered" evidence="2">
    <location>
        <begin position="1"/>
        <end position="23"/>
    </location>
</feature>
<dbReference type="Proteomes" id="UP001530377">
    <property type="component" value="Unassembled WGS sequence"/>
</dbReference>
<dbReference type="PANTHER" id="PTHR21600:SF87">
    <property type="entry name" value="RNA PSEUDOURIDYLATE SYNTHASE DOMAIN-CONTAINING PROTEIN 1"/>
    <property type="match status" value="1"/>
</dbReference>
<dbReference type="AlphaFoldDB" id="A0ABD3R8W9"/>
<comment type="caution">
    <text evidence="4">The sequence shown here is derived from an EMBL/GenBank/DDBJ whole genome shotgun (WGS) entry which is preliminary data.</text>
</comment>
<dbReference type="PROSITE" id="PS01129">
    <property type="entry name" value="PSI_RLU"/>
    <property type="match status" value="1"/>
</dbReference>
<feature type="compositionally biased region" description="Polar residues" evidence="2">
    <location>
        <begin position="1"/>
        <end position="13"/>
    </location>
</feature>